<name>A0A0G4GDM8_VITBC</name>
<keyword evidence="2" id="KW-1185">Reference proteome</keyword>
<evidence type="ECO:0000313" key="2">
    <source>
        <dbReference type="Proteomes" id="UP000041254"/>
    </source>
</evidence>
<dbReference type="InParanoid" id="A0A0G4GDM8"/>
<protein>
    <submittedName>
        <fullName evidence="1">Uncharacterized protein</fullName>
    </submittedName>
</protein>
<evidence type="ECO:0000313" key="1">
    <source>
        <dbReference type="EMBL" id="CEM27513.1"/>
    </source>
</evidence>
<reference evidence="1 2" key="1">
    <citation type="submission" date="2014-11" db="EMBL/GenBank/DDBJ databases">
        <authorList>
            <person name="Zhu J."/>
            <person name="Qi W."/>
            <person name="Song R."/>
        </authorList>
    </citation>
    <scope>NUCLEOTIDE SEQUENCE [LARGE SCALE GENOMIC DNA]</scope>
</reference>
<dbReference type="EMBL" id="CDMY01000635">
    <property type="protein sequence ID" value="CEM27513.1"/>
    <property type="molecule type" value="Genomic_DNA"/>
</dbReference>
<dbReference type="AlphaFoldDB" id="A0A0G4GDM8"/>
<dbReference type="Proteomes" id="UP000041254">
    <property type="component" value="Unassembled WGS sequence"/>
</dbReference>
<sequence length="144" mass="16758">MLSRIRAPLFANHFFGKAQVIKGFSEVAVHIPRTSYIFYYTTGLPIHIKADVEPLELKGEFEWLGISIDIDSRGRHQGKPEGIGFRNESKFNRIRELIKELHLERDVSLQWDINTDRQPDYMNEDDKTLSRLMRHSWNASLACA</sequence>
<organism evidence="1 2">
    <name type="scientific">Vitrella brassicaformis (strain CCMP3155)</name>
    <dbReference type="NCBI Taxonomy" id="1169540"/>
    <lineage>
        <taxon>Eukaryota</taxon>
        <taxon>Sar</taxon>
        <taxon>Alveolata</taxon>
        <taxon>Colpodellida</taxon>
        <taxon>Vitrellaceae</taxon>
        <taxon>Vitrella</taxon>
    </lineage>
</organism>
<gene>
    <name evidence="1" type="ORF">Vbra_17495</name>
</gene>
<accession>A0A0G4GDM8</accession>
<dbReference type="VEuPathDB" id="CryptoDB:Vbra_17495"/>
<proteinExistence type="predicted"/>